<comment type="caution">
    <text evidence="1">Lacks conserved residue(s) required for the propagation of feature annotation.</text>
</comment>
<dbReference type="AlphaFoldDB" id="A0A7S1C1H0"/>
<proteinExistence type="inferred from homology"/>
<dbReference type="GO" id="GO:0007018">
    <property type="term" value="P:microtubule-based movement"/>
    <property type="evidence" value="ECO:0007669"/>
    <property type="project" value="InterPro"/>
</dbReference>
<feature type="compositionally biased region" description="Low complexity" evidence="3">
    <location>
        <begin position="350"/>
        <end position="360"/>
    </location>
</feature>
<evidence type="ECO:0000313" key="5">
    <source>
        <dbReference type="EMBL" id="CAD8902798.1"/>
    </source>
</evidence>
<dbReference type="SUPFAM" id="SSF52540">
    <property type="entry name" value="P-loop containing nucleoside triphosphate hydrolases"/>
    <property type="match status" value="1"/>
</dbReference>
<accession>A0A7S1C1H0</accession>
<dbReference type="InterPro" id="IPR027417">
    <property type="entry name" value="P-loop_NTPase"/>
</dbReference>
<feature type="compositionally biased region" description="Basic and acidic residues" evidence="3">
    <location>
        <begin position="542"/>
        <end position="553"/>
    </location>
</feature>
<protein>
    <recommendedName>
        <fullName evidence="4">Kinesin motor domain-containing protein</fullName>
    </recommendedName>
</protein>
<evidence type="ECO:0000256" key="2">
    <source>
        <dbReference type="SAM" id="Coils"/>
    </source>
</evidence>
<feature type="compositionally biased region" description="Polar residues" evidence="3">
    <location>
        <begin position="273"/>
        <end position="287"/>
    </location>
</feature>
<dbReference type="GO" id="GO:0008017">
    <property type="term" value="F:microtubule binding"/>
    <property type="evidence" value="ECO:0007669"/>
    <property type="project" value="InterPro"/>
</dbReference>
<dbReference type="SMART" id="SM00129">
    <property type="entry name" value="KISc"/>
    <property type="match status" value="1"/>
</dbReference>
<feature type="compositionally biased region" description="Basic residues" evidence="3">
    <location>
        <begin position="668"/>
        <end position="686"/>
    </location>
</feature>
<feature type="compositionally biased region" description="Polar residues" evidence="3">
    <location>
        <begin position="1"/>
        <end position="17"/>
    </location>
</feature>
<dbReference type="GO" id="GO:0003777">
    <property type="term" value="F:microtubule motor activity"/>
    <property type="evidence" value="ECO:0007669"/>
    <property type="project" value="InterPro"/>
</dbReference>
<dbReference type="Gene3D" id="3.40.850.10">
    <property type="entry name" value="Kinesin motor domain"/>
    <property type="match status" value="1"/>
</dbReference>
<evidence type="ECO:0000256" key="1">
    <source>
        <dbReference type="PROSITE-ProRule" id="PRU00283"/>
    </source>
</evidence>
<feature type="region of interest" description="Disordered" evidence="3">
    <location>
        <begin position="985"/>
        <end position="1030"/>
    </location>
</feature>
<dbReference type="InterPro" id="IPR001752">
    <property type="entry name" value="Kinesin_motor_dom"/>
</dbReference>
<dbReference type="GO" id="GO:0015630">
    <property type="term" value="C:microtubule cytoskeleton"/>
    <property type="evidence" value="ECO:0007669"/>
    <property type="project" value="TreeGrafter"/>
</dbReference>
<dbReference type="PANTHER" id="PTHR47972">
    <property type="entry name" value="KINESIN-LIKE PROTEIN KLP-3"/>
    <property type="match status" value="1"/>
</dbReference>
<dbReference type="InterPro" id="IPR011993">
    <property type="entry name" value="PH-like_dom_sf"/>
</dbReference>
<dbReference type="GO" id="GO:0005524">
    <property type="term" value="F:ATP binding"/>
    <property type="evidence" value="ECO:0007669"/>
    <property type="project" value="InterPro"/>
</dbReference>
<keyword evidence="2" id="KW-0175">Coiled coil</keyword>
<dbReference type="EMBL" id="HBFR01041085">
    <property type="protein sequence ID" value="CAD8902798.1"/>
    <property type="molecule type" value="Transcribed_RNA"/>
</dbReference>
<dbReference type="Pfam" id="PF00225">
    <property type="entry name" value="Kinesin"/>
    <property type="match status" value="2"/>
</dbReference>
<feature type="region of interest" description="Disordered" evidence="3">
    <location>
        <begin position="432"/>
        <end position="457"/>
    </location>
</feature>
<dbReference type="Gene3D" id="2.30.29.30">
    <property type="entry name" value="Pleckstrin-homology domain (PH domain)/Phosphotyrosine-binding domain (PTB)"/>
    <property type="match status" value="1"/>
</dbReference>
<reference evidence="5" key="1">
    <citation type="submission" date="2021-01" db="EMBL/GenBank/DDBJ databases">
        <authorList>
            <person name="Corre E."/>
            <person name="Pelletier E."/>
            <person name="Niang G."/>
            <person name="Scheremetjew M."/>
            <person name="Finn R."/>
            <person name="Kale V."/>
            <person name="Holt S."/>
            <person name="Cochrane G."/>
            <person name="Meng A."/>
            <person name="Brown T."/>
            <person name="Cohen L."/>
        </authorList>
    </citation>
    <scope>NUCLEOTIDE SEQUENCE</scope>
    <source>
        <strain evidence="5">308</strain>
    </source>
</reference>
<dbReference type="PRINTS" id="PR00380">
    <property type="entry name" value="KINESINHEAVY"/>
</dbReference>
<feature type="compositionally biased region" description="Polar residues" evidence="3">
    <location>
        <begin position="1140"/>
        <end position="1153"/>
    </location>
</feature>
<comment type="similarity">
    <text evidence="1">Belongs to the TRAFAC class myosin-kinesin ATPase superfamily. Kinesin family.</text>
</comment>
<dbReference type="PROSITE" id="PS50067">
    <property type="entry name" value="KINESIN_MOTOR_2"/>
    <property type="match status" value="1"/>
</dbReference>
<feature type="domain" description="Kinesin motor" evidence="4">
    <location>
        <begin position="809"/>
        <end position="1237"/>
    </location>
</feature>
<evidence type="ECO:0000259" key="4">
    <source>
        <dbReference type="PROSITE" id="PS50067"/>
    </source>
</evidence>
<evidence type="ECO:0000256" key="3">
    <source>
        <dbReference type="SAM" id="MobiDB-lite"/>
    </source>
</evidence>
<feature type="region of interest" description="Disordered" evidence="3">
    <location>
        <begin position="1134"/>
        <end position="1153"/>
    </location>
</feature>
<organism evidence="5">
    <name type="scientific">Corethron hystrix</name>
    <dbReference type="NCBI Taxonomy" id="216773"/>
    <lineage>
        <taxon>Eukaryota</taxon>
        <taxon>Sar</taxon>
        <taxon>Stramenopiles</taxon>
        <taxon>Ochrophyta</taxon>
        <taxon>Bacillariophyta</taxon>
        <taxon>Coscinodiscophyceae</taxon>
        <taxon>Corethrophycidae</taxon>
        <taxon>Corethrales</taxon>
        <taxon>Corethraceae</taxon>
        <taxon>Corethron</taxon>
    </lineage>
</organism>
<name>A0A7S1C1H0_9STRA</name>
<feature type="region of interest" description="Disordered" evidence="3">
    <location>
        <begin position="528"/>
        <end position="553"/>
    </location>
</feature>
<gene>
    <name evidence="5" type="ORF">CHYS00102_LOCUS30017</name>
</gene>
<dbReference type="InterPro" id="IPR027640">
    <property type="entry name" value="Kinesin-like_fam"/>
</dbReference>
<dbReference type="InterPro" id="IPR036961">
    <property type="entry name" value="Kinesin_motor_dom_sf"/>
</dbReference>
<feature type="region of interest" description="Disordered" evidence="3">
    <location>
        <begin position="273"/>
        <end position="292"/>
    </location>
</feature>
<feature type="region of interest" description="Disordered" evidence="3">
    <location>
        <begin position="1"/>
        <end position="24"/>
    </location>
</feature>
<feature type="region of interest" description="Disordered" evidence="3">
    <location>
        <begin position="350"/>
        <end position="416"/>
    </location>
</feature>
<feature type="coiled-coil region" evidence="2">
    <location>
        <begin position="472"/>
        <end position="499"/>
    </location>
</feature>
<feature type="compositionally biased region" description="Polar residues" evidence="3">
    <location>
        <begin position="365"/>
        <end position="394"/>
    </location>
</feature>
<sequence>MNQPNSNVTPPIASRSQSPDEKERAMFEHGLCENSVGVGVRKISANGKSSLRYVRCISIAPSDLEGTHQGQTTITTDEEGANGCCGSEATGSSIQNWSKRLGRRKNAGNTSLVDNQIETSTANSSLLVSNYPSTSSNNNSQNRIYYLVWGNKNKPPKAKVPVSKFLKICLGKTTSRTKKSTCNKHLLLSLIHNDPNYPSLDIEAPTRGDRDKFVKAFSRFLNIPIENGEDCAVASIGHDSSADRSSLMQGIASNKLSAELYPHQNNWQSSCVQDQVEAPSSSQQQRWRQNHMHSRFKQMLTPQGINNDSVPSFEREKNIDNYHLPNHDAIKITARLNSDDIGCHNIDTNANANHNNKSNHGQPFATGSNGEKYQRQLKTSISAKKSQNSQSHRSSAPGLSDKNSNQNHHKRHPSIGKSSKALVHALASMDDVDPANYENPNTRENDLDPNDNLDDQRSALSSLTNCYDLEIVEELRGTINDLQQELVAARAEAARAVKVAEQAIQSAEKCTSDDWNSTVTHKAAEAAAQAQKRSAEAMSQKRAAEEKLHQERKNSTFWRKQAEGAEEELGELKTRAAIAEVRHEAILEELASQREIQETIVHHLKDSVNESDQAKSEALRDVEQKKTEMLLLTEDFRKKLSEKSAHTQILQGSIVRSNMSSKGESHHSKFSKGFRKYVRSRSKTRSKSSINGIKEHQTKGQVLAPTQAQDLGSLSSDGSHSDEDKMFANGLIALHDKAADLKNNLKVLREVTANELRNLVPLHGKYWIAQIQFALEAKQHEMEKTRLKFAQEKTMRRRLQHNVQDLRGTIRVYCRPRPPKLKHFDASMAQRDDAESSVLLTVPSNETIVLHRNKARSQYARSSSSAGAPLAPPALPPLSFEFDRTFDTGECQQDVYDEVEYLVMGSLDGFYVCIMAYGQTKSGKMYTIFGTEEDEKEPGIQVLAVDQLFEIAKRRSDRYQDSFTFSVLEVHDEKIYDMLSGTNMASSTENNDGVRGVEVENPLSPEIKQTSKEKSKSSSKPAPKSSKLEIRTNYDGDTVVEGLISIPVTSAQDTKKLWNESLQLRKKRLQDEEDIDAYTASSHIIMTINVISTNVTTGVGTVGKLQFIVLAGSSAASSKCSLVKSSKDLPTPKIMGGDNSVISDTTNPASTNSRLASDTEQDWCFANKSLSVLNDVIYAKCQYSQIIPYRNSTLTHLLSDTLEGAAKVLMIACVSSDAEDIHETTNTLRFASRVRRVVLGKAIKHIVSLA</sequence>
<dbReference type="PANTHER" id="PTHR47972:SF28">
    <property type="entry name" value="KINESIN-LIKE PROTEIN KLP-3"/>
    <property type="match status" value="1"/>
</dbReference>
<feature type="region of interest" description="Disordered" evidence="3">
    <location>
        <begin position="658"/>
        <end position="721"/>
    </location>
</feature>